<sequence length="104" mass="10683">MVDPSGSPTPYDFTHITSTSATAGMEVMTTRWLGVARHVGRSRSGWGSGALRRNAHRIHGRHSGHGVPSKHRVCWLGTAAVADAAGASSNSSTGSTGGLTDSVA</sequence>
<accession>A0A329RWF2</accession>
<dbReference type="Proteomes" id="UP000774804">
    <property type="component" value="Unassembled WGS sequence"/>
</dbReference>
<dbReference type="VEuPathDB" id="FungiDB:PC110_g16101"/>
<reference evidence="7 8" key="1">
    <citation type="submission" date="2018-01" db="EMBL/GenBank/DDBJ databases">
        <title>Draft genome of the strawberry crown rot pathogen Phytophthora cactorum.</title>
        <authorList>
            <person name="Armitage A.D."/>
            <person name="Lysoe E."/>
            <person name="Nellist C.F."/>
            <person name="Harrison R.J."/>
            <person name="Brurberg M.B."/>
        </authorList>
    </citation>
    <scope>NUCLEOTIDE SEQUENCE [LARGE SCALE GENOMIC DNA]</scope>
    <source>
        <strain evidence="7 8">10300</strain>
    </source>
</reference>
<dbReference type="EMBL" id="RCMK01001151">
    <property type="protein sequence ID" value="KAG2900633.1"/>
    <property type="molecule type" value="Genomic_DNA"/>
</dbReference>
<evidence type="ECO:0000313" key="2">
    <source>
        <dbReference type="EMBL" id="KAG2836375.1"/>
    </source>
</evidence>
<feature type="region of interest" description="Disordered" evidence="1">
    <location>
        <begin position="85"/>
        <end position="104"/>
    </location>
</feature>
<evidence type="ECO:0000313" key="6">
    <source>
        <dbReference type="EMBL" id="KAG3209925.1"/>
    </source>
</evidence>
<dbReference type="Proteomes" id="UP000251314">
    <property type="component" value="Unassembled WGS sequence"/>
</dbReference>
<proteinExistence type="predicted"/>
<evidence type="ECO:0000256" key="1">
    <source>
        <dbReference type="SAM" id="MobiDB-lite"/>
    </source>
</evidence>
<name>A0A329RWF2_9STRA</name>
<dbReference type="Proteomes" id="UP000736787">
    <property type="component" value="Unassembled WGS sequence"/>
</dbReference>
<evidence type="ECO:0000313" key="5">
    <source>
        <dbReference type="EMBL" id="KAG2965270.1"/>
    </source>
</evidence>
<dbReference type="EMBL" id="RCMV01001180">
    <property type="protein sequence ID" value="KAG3209925.1"/>
    <property type="molecule type" value="Genomic_DNA"/>
</dbReference>
<protein>
    <submittedName>
        <fullName evidence="7">Uncharacterized protein</fullName>
    </submittedName>
</protein>
<dbReference type="Proteomes" id="UP000760860">
    <property type="component" value="Unassembled WGS sequence"/>
</dbReference>
<dbReference type="AlphaFoldDB" id="A0A329RWF2"/>
<evidence type="ECO:0000313" key="7">
    <source>
        <dbReference type="EMBL" id="RAW27488.1"/>
    </source>
</evidence>
<evidence type="ECO:0000313" key="3">
    <source>
        <dbReference type="EMBL" id="KAG2889666.1"/>
    </source>
</evidence>
<dbReference type="EMBL" id="RCML01001125">
    <property type="protein sequence ID" value="KAG2965270.1"/>
    <property type="molecule type" value="Genomic_DNA"/>
</dbReference>
<organism evidence="7 8">
    <name type="scientific">Phytophthora cactorum</name>
    <dbReference type="NCBI Taxonomy" id="29920"/>
    <lineage>
        <taxon>Eukaryota</taxon>
        <taxon>Sar</taxon>
        <taxon>Stramenopiles</taxon>
        <taxon>Oomycota</taxon>
        <taxon>Peronosporomycetes</taxon>
        <taxon>Peronosporales</taxon>
        <taxon>Peronosporaceae</taxon>
        <taxon>Phytophthora</taxon>
    </lineage>
</organism>
<reference evidence="2" key="2">
    <citation type="submission" date="2018-10" db="EMBL/GenBank/DDBJ databases">
        <title>Effector identification in a new, highly contiguous assembly of the strawberry crown rot pathogen Phytophthora cactorum.</title>
        <authorList>
            <person name="Armitage A.D."/>
            <person name="Nellist C.F."/>
            <person name="Bates H."/>
            <person name="Vickerstaff R.J."/>
            <person name="Harrison R.J."/>
        </authorList>
    </citation>
    <scope>NUCLEOTIDE SEQUENCE</scope>
    <source>
        <strain evidence="2">15-7</strain>
        <strain evidence="3">4032</strain>
        <strain evidence="4">4040</strain>
        <strain evidence="5">P415</strain>
        <strain evidence="6">P421</strain>
    </source>
</reference>
<dbReference type="EMBL" id="RCMI01001150">
    <property type="protein sequence ID" value="KAG2889666.1"/>
    <property type="molecule type" value="Genomic_DNA"/>
</dbReference>
<comment type="caution">
    <text evidence="7">The sequence shown here is derived from an EMBL/GenBank/DDBJ whole genome shotgun (WGS) entry which is preliminary data.</text>
</comment>
<gene>
    <name evidence="7" type="ORF">PC110_g16101</name>
    <name evidence="2" type="ORF">PC113_g20040</name>
    <name evidence="3" type="ORF">PC115_g19686</name>
    <name evidence="4" type="ORF">PC117_g21927</name>
    <name evidence="5" type="ORF">PC118_g19850</name>
    <name evidence="6" type="ORF">PC129_g19076</name>
</gene>
<evidence type="ECO:0000313" key="8">
    <source>
        <dbReference type="Proteomes" id="UP000251314"/>
    </source>
</evidence>
<dbReference type="EMBL" id="MJFZ01000558">
    <property type="protein sequence ID" value="RAW27488.1"/>
    <property type="molecule type" value="Genomic_DNA"/>
</dbReference>
<dbReference type="Proteomes" id="UP000697107">
    <property type="component" value="Unassembled WGS sequence"/>
</dbReference>
<keyword evidence="8" id="KW-1185">Reference proteome</keyword>
<dbReference type="EMBL" id="RCMG01001098">
    <property type="protein sequence ID" value="KAG2836375.1"/>
    <property type="molecule type" value="Genomic_DNA"/>
</dbReference>
<dbReference type="Proteomes" id="UP000735874">
    <property type="component" value="Unassembled WGS sequence"/>
</dbReference>
<evidence type="ECO:0000313" key="4">
    <source>
        <dbReference type="EMBL" id="KAG2900633.1"/>
    </source>
</evidence>